<proteinExistence type="predicted"/>
<reference evidence="2 3" key="1">
    <citation type="submission" date="2023-11" db="EMBL/GenBank/DDBJ databases">
        <title>Halocaridina rubra genome assembly.</title>
        <authorList>
            <person name="Smith C."/>
        </authorList>
    </citation>
    <scope>NUCLEOTIDE SEQUENCE [LARGE SCALE GENOMIC DNA]</scope>
    <source>
        <strain evidence="2">EP-1</strain>
        <tissue evidence="2">Whole</tissue>
    </source>
</reference>
<comment type="caution">
    <text evidence="2">The sequence shown here is derived from an EMBL/GenBank/DDBJ whole genome shotgun (WGS) entry which is preliminary data.</text>
</comment>
<keyword evidence="3" id="KW-1185">Reference proteome</keyword>
<dbReference type="AlphaFoldDB" id="A0AAN8WNM8"/>
<feature type="region of interest" description="Disordered" evidence="1">
    <location>
        <begin position="1"/>
        <end position="21"/>
    </location>
</feature>
<organism evidence="2 3">
    <name type="scientific">Halocaridina rubra</name>
    <name type="common">Hawaiian red shrimp</name>
    <dbReference type="NCBI Taxonomy" id="373956"/>
    <lineage>
        <taxon>Eukaryota</taxon>
        <taxon>Metazoa</taxon>
        <taxon>Ecdysozoa</taxon>
        <taxon>Arthropoda</taxon>
        <taxon>Crustacea</taxon>
        <taxon>Multicrustacea</taxon>
        <taxon>Malacostraca</taxon>
        <taxon>Eumalacostraca</taxon>
        <taxon>Eucarida</taxon>
        <taxon>Decapoda</taxon>
        <taxon>Pleocyemata</taxon>
        <taxon>Caridea</taxon>
        <taxon>Atyoidea</taxon>
        <taxon>Atyidae</taxon>
        <taxon>Halocaridina</taxon>
    </lineage>
</organism>
<protein>
    <submittedName>
        <fullName evidence="2">Uncharacterized protein</fullName>
    </submittedName>
</protein>
<feature type="non-terminal residue" evidence="2">
    <location>
        <position position="1"/>
    </location>
</feature>
<evidence type="ECO:0000256" key="1">
    <source>
        <dbReference type="SAM" id="MobiDB-lite"/>
    </source>
</evidence>
<gene>
    <name evidence="2" type="ORF">SK128_017697</name>
</gene>
<dbReference type="Proteomes" id="UP001381693">
    <property type="component" value="Unassembled WGS sequence"/>
</dbReference>
<sequence>AEAAAYSLPPPLTPNITATRDSSSNFSQLLKFLQDSKQYRLHQDDLRRREEN</sequence>
<evidence type="ECO:0000313" key="3">
    <source>
        <dbReference type="Proteomes" id="UP001381693"/>
    </source>
</evidence>
<name>A0AAN8WNM8_HALRR</name>
<feature type="non-terminal residue" evidence="2">
    <location>
        <position position="52"/>
    </location>
</feature>
<evidence type="ECO:0000313" key="2">
    <source>
        <dbReference type="EMBL" id="KAK7026449.1"/>
    </source>
</evidence>
<accession>A0AAN8WNM8</accession>
<dbReference type="EMBL" id="JAXCGZ010022712">
    <property type="protein sequence ID" value="KAK7026449.1"/>
    <property type="molecule type" value="Genomic_DNA"/>
</dbReference>